<feature type="transmembrane region" description="Helical" evidence="7">
    <location>
        <begin position="48"/>
        <end position="68"/>
    </location>
</feature>
<dbReference type="OrthoDB" id="9787548at2"/>
<sequence length="417" mass="44942">MSFSPVLKTHRTPKKCLLWLSLLGPGFVVMLADTDAGSLITAAQSGAVWGYRLLALQFLLMPILYIAQELTVRLGITTGMGHGELIKHYFGKVWAWLSVTTLVVSCIGAILSEFSGLAGVGALFNIPAWETLSLVVTFLTIVAWTGSYRSVERVAILLGLFELIFLWVAWDARPVGREILSGLIHIPWQNKSYLYLLAGNIGAVIMPWMIFYQQSAVLDKGLNASHLRIARWDTAIGAIITQLIMASLLIATAATIGKINPEASLNTVQQISQAITPSLGCTVGRVLFALGMTGAALVASIVVSLTAAWGLGEVMGFRRSLEHRPKDAPWFYGIYTLILVLGGLLVASGRVNLVHLSVGVEVMNALLLPFVLGFLYLLALRALPKEVSLKPLYAILVGIILLVTSSFGLFGGLSGIL</sequence>
<keyword evidence="5 7" id="KW-1133">Transmembrane helix</keyword>
<dbReference type="eggNOG" id="COG1914">
    <property type="taxonomic scope" value="Bacteria"/>
</dbReference>
<evidence type="ECO:0000313" key="8">
    <source>
        <dbReference type="EMBL" id="EDP47001.1"/>
    </source>
</evidence>
<protein>
    <submittedName>
        <fullName evidence="8">Metal ion transporter, nramp family</fullName>
    </submittedName>
</protein>
<feature type="transmembrane region" description="Helical" evidence="7">
    <location>
        <begin position="330"/>
        <end position="350"/>
    </location>
</feature>
<comment type="caution">
    <text evidence="8">The sequence shown here is derived from an EMBL/GenBank/DDBJ whole genome shotgun (WGS) entry which is preliminary data.</text>
</comment>
<evidence type="ECO:0000313" key="9">
    <source>
        <dbReference type="Proteomes" id="UP000054075"/>
    </source>
</evidence>
<comment type="subcellular location">
    <subcellularLocation>
        <location evidence="1">Membrane</location>
        <topology evidence="1">Multi-pass membrane protein</topology>
    </subcellularLocation>
</comment>
<dbReference type="GO" id="GO:0005384">
    <property type="term" value="F:manganese ion transmembrane transporter activity"/>
    <property type="evidence" value="ECO:0007669"/>
    <property type="project" value="TreeGrafter"/>
</dbReference>
<evidence type="ECO:0000256" key="3">
    <source>
        <dbReference type="ARBA" id="ARBA00022692"/>
    </source>
</evidence>
<dbReference type="Pfam" id="PF01566">
    <property type="entry name" value="Nramp"/>
    <property type="match status" value="1"/>
</dbReference>
<accession>A8PNI7</accession>
<feature type="transmembrane region" description="Helical" evidence="7">
    <location>
        <begin position="89"/>
        <end position="111"/>
    </location>
</feature>
<keyword evidence="4" id="KW-0769">Symport</keyword>
<dbReference type="GO" id="GO:0005886">
    <property type="term" value="C:plasma membrane"/>
    <property type="evidence" value="ECO:0007669"/>
    <property type="project" value="TreeGrafter"/>
</dbReference>
<reference evidence="8" key="1">
    <citation type="submission" date="2006-04" db="EMBL/GenBank/DDBJ databases">
        <authorList>
            <person name="Seshadri R."/>
            <person name="Federici B.A."/>
        </authorList>
    </citation>
    <scope>NUCLEOTIDE SEQUENCE [LARGE SCALE GENOMIC DNA]</scope>
</reference>
<dbReference type="AlphaFoldDB" id="A8PNI7"/>
<feature type="transmembrane region" description="Helical" evidence="7">
    <location>
        <begin position="232"/>
        <end position="256"/>
    </location>
</feature>
<dbReference type="GO" id="GO:0015293">
    <property type="term" value="F:symporter activity"/>
    <property type="evidence" value="ECO:0007669"/>
    <property type="project" value="UniProtKB-KW"/>
</dbReference>
<feature type="transmembrane region" description="Helical" evidence="7">
    <location>
        <begin position="117"/>
        <end position="142"/>
    </location>
</feature>
<feature type="transmembrane region" description="Helical" evidence="7">
    <location>
        <begin position="154"/>
        <end position="172"/>
    </location>
</feature>
<evidence type="ECO:0000256" key="7">
    <source>
        <dbReference type="SAM" id="Phobius"/>
    </source>
</evidence>
<proteinExistence type="predicted"/>
<dbReference type="PANTHER" id="PTHR11706:SF33">
    <property type="entry name" value="NATURAL RESISTANCE-ASSOCIATED MACROPHAGE PROTEIN 2"/>
    <property type="match status" value="1"/>
</dbReference>
<dbReference type="STRING" id="59196.RICGR_1016"/>
<dbReference type="RefSeq" id="WP_006035964.1">
    <property type="nucleotide sequence ID" value="NZ_AAQJ02000001.1"/>
</dbReference>
<name>A8PNI7_9COXI</name>
<evidence type="ECO:0000256" key="4">
    <source>
        <dbReference type="ARBA" id="ARBA00022847"/>
    </source>
</evidence>
<reference evidence="8" key="2">
    <citation type="submission" date="2007-10" db="EMBL/GenBank/DDBJ databases">
        <authorList>
            <person name="Myers G.S."/>
        </authorList>
    </citation>
    <scope>NUCLEOTIDE SEQUENCE [LARGE SCALE GENOMIC DNA]</scope>
</reference>
<dbReference type="GO" id="GO:0034755">
    <property type="term" value="P:iron ion transmembrane transport"/>
    <property type="evidence" value="ECO:0007669"/>
    <property type="project" value="TreeGrafter"/>
</dbReference>
<feature type="transmembrane region" description="Helical" evidence="7">
    <location>
        <begin position="362"/>
        <end position="380"/>
    </location>
</feature>
<dbReference type="PANTHER" id="PTHR11706">
    <property type="entry name" value="SOLUTE CARRIER PROTEIN FAMILY 11 MEMBER"/>
    <property type="match status" value="1"/>
</dbReference>
<feature type="transmembrane region" description="Helical" evidence="7">
    <location>
        <begin position="192"/>
        <end position="211"/>
    </location>
</feature>
<feature type="transmembrane region" description="Helical" evidence="7">
    <location>
        <begin position="392"/>
        <end position="416"/>
    </location>
</feature>
<evidence type="ECO:0000256" key="1">
    <source>
        <dbReference type="ARBA" id="ARBA00004141"/>
    </source>
</evidence>
<keyword evidence="3 7" id="KW-0812">Transmembrane</keyword>
<keyword evidence="6 7" id="KW-0472">Membrane</keyword>
<organism evidence="8 9">
    <name type="scientific">Rickettsiella grylli</name>
    <dbReference type="NCBI Taxonomy" id="59196"/>
    <lineage>
        <taxon>Bacteria</taxon>
        <taxon>Pseudomonadati</taxon>
        <taxon>Pseudomonadota</taxon>
        <taxon>Gammaproteobacteria</taxon>
        <taxon>Legionellales</taxon>
        <taxon>Coxiellaceae</taxon>
        <taxon>Rickettsiella</taxon>
    </lineage>
</organism>
<dbReference type="InterPro" id="IPR001046">
    <property type="entry name" value="NRAMP_fam"/>
</dbReference>
<evidence type="ECO:0000256" key="2">
    <source>
        <dbReference type="ARBA" id="ARBA00022448"/>
    </source>
</evidence>
<keyword evidence="2" id="KW-0813">Transport</keyword>
<dbReference type="GO" id="GO:0015086">
    <property type="term" value="F:cadmium ion transmembrane transporter activity"/>
    <property type="evidence" value="ECO:0007669"/>
    <property type="project" value="TreeGrafter"/>
</dbReference>
<dbReference type="EMBL" id="AAQJ02000001">
    <property type="protein sequence ID" value="EDP47001.1"/>
    <property type="molecule type" value="Genomic_DNA"/>
</dbReference>
<evidence type="ECO:0000256" key="6">
    <source>
        <dbReference type="ARBA" id="ARBA00023136"/>
    </source>
</evidence>
<gene>
    <name evidence="8" type="ORF">RICGR_1016</name>
</gene>
<dbReference type="Proteomes" id="UP000054075">
    <property type="component" value="Unassembled WGS sequence"/>
</dbReference>
<keyword evidence="9" id="KW-1185">Reference proteome</keyword>
<feature type="transmembrane region" description="Helical" evidence="7">
    <location>
        <begin position="286"/>
        <end position="309"/>
    </location>
</feature>
<evidence type="ECO:0000256" key="5">
    <source>
        <dbReference type="ARBA" id="ARBA00022989"/>
    </source>
</evidence>